<feature type="signal peptide" evidence="1">
    <location>
        <begin position="1"/>
        <end position="20"/>
    </location>
</feature>
<dbReference type="AlphaFoldDB" id="A0A8S4D321"/>
<evidence type="ECO:0000313" key="3">
    <source>
        <dbReference type="Proteomes" id="UP000653454"/>
    </source>
</evidence>
<gene>
    <name evidence="2" type="ORF">PLXY2_LOCUS936</name>
</gene>
<feature type="chain" id="PRO_5035800678" evidence="1">
    <location>
        <begin position="21"/>
        <end position="76"/>
    </location>
</feature>
<keyword evidence="1" id="KW-0732">Signal</keyword>
<keyword evidence="3" id="KW-1185">Reference proteome</keyword>
<evidence type="ECO:0000256" key="1">
    <source>
        <dbReference type="SAM" id="SignalP"/>
    </source>
</evidence>
<comment type="caution">
    <text evidence="2">The sequence shown here is derived from an EMBL/GenBank/DDBJ whole genome shotgun (WGS) entry which is preliminary data.</text>
</comment>
<name>A0A8S4D321_PLUXY</name>
<sequence length="76" mass="7926">MIGRVMILFVVLVIVSVVSGQNNTTDATTAAPGAATTPSVGIIPGFVQLLSDLVFGGIQKACEDSKKENLFEKLFG</sequence>
<proteinExistence type="predicted"/>
<dbReference type="Proteomes" id="UP000653454">
    <property type="component" value="Unassembled WGS sequence"/>
</dbReference>
<evidence type="ECO:0000313" key="2">
    <source>
        <dbReference type="EMBL" id="CAG9091369.1"/>
    </source>
</evidence>
<organism evidence="2 3">
    <name type="scientific">Plutella xylostella</name>
    <name type="common">Diamondback moth</name>
    <name type="synonym">Plutella maculipennis</name>
    <dbReference type="NCBI Taxonomy" id="51655"/>
    <lineage>
        <taxon>Eukaryota</taxon>
        <taxon>Metazoa</taxon>
        <taxon>Ecdysozoa</taxon>
        <taxon>Arthropoda</taxon>
        <taxon>Hexapoda</taxon>
        <taxon>Insecta</taxon>
        <taxon>Pterygota</taxon>
        <taxon>Neoptera</taxon>
        <taxon>Endopterygota</taxon>
        <taxon>Lepidoptera</taxon>
        <taxon>Glossata</taxon>
        <taxon>Ditrysia</taxon>
        <taxon>Yponomeutoidea</taxon>
        <taxon>Plutellidae</taxon>
        <taxon>Plutella</taxon>
    </lineage>
</organism>
<accession>A0A8S4D321</accession>
<protein>
    <submittedName>
        <fullName evidence="2">(diamondback moth) hypothetical protein</fullName>
    </submittedName>
</protein>
<dbReference type="EMBL" id="CAJHNJ030000002">
    <property type="protein sequence ID" value="CAG9091369.1"/>
    <property type="molecule type" value="Genomic_DNA"/>
</dbReference>
<reference evidence="2" key="1">
    <citation type="submission" date="2020-11" db="EMBL/GenBank/DDBJ databases">
        <authorList>
            <person name="Whiteford S."/>
        </authorList>
    </citation>
    <scope>NUCLEOTIDE SEQUENCE</scope>
</reference>